<dbReference type="OrthoDB" id="9803736at2"/>
<dbReference type="RefSeq" id="WP_046511981.1">
    <property type="nucleotide sequence ID" value="NZ_LAYZ01000001.1"/>
</dbReference>
<protein>
    <recommendedName>
        <fullName evidence="3">ArnR1-like winged helix-turn-helix domain-containing protein</fullName>
    </recommendedName>
</protein>
<gene>
    <name evidence="1" type="ORF">WN59_02400</name>
</gene>
<dbReference type="PATRIC" id="fig|1432562.3.peg.495"/>
<dbReference type="InterPro" id="IPR036390">
    <property type="entry name" value="WH_DNA-bd_sf"/>
</dbReference>
<comment type="caution">
    <text evidence="1">The sequence shown here is derived from an EMBL/GenBank/DDBJ whole genome shotgun (WGS) entry which is preliminary data.</text>
</comment>
<evidence type="ECO:0000313" key="2">
    <source>
        <dbReference type="Proteomes" id="UP000034287"/>
    </source>
</evidence>
<accession>A0A0M2SSS9</accession>
<evidence type="ECO:0000313" key="1">
    <source>
        <dbReference type="EMBL" id="KKK35695.1"/>
    </source>
</evidence>
<name>A0A0M2SSS9_9STAP</name>
<evidence type="ECO:0008006" key="3">
    <source>
        <dbReference type="Google" id="ProtNLM"/>
    </source>
</evidence>
<dbReference type="SUPFAM" id="SSF46785">
    <property type="entry name" value="Winged helix' DNA-binding domain"/>
    <property type="match status" value="1"/>
</dbReference>
<dbReference type="Proteomes" id="UP000034287">
    <property type="component" value="Unassembled WGS sequence"/>
</dbReference>
<keyword evidence="2" id="KW-1185">Reference proteome</keyword>
<proteinExistence type="predicted"/>
<reference evidence="1 2" key="1">
    <citation type="submission" date="2015-04" db="EMBL/GenBank/DDBJ databases">
        <title>Taxonomic description and genome sequence of Salinicoccus sediminis sp. nov., a novel hyper halotolerant bacterium isolated from marine sediment.</title>
        <authorList>
            <person name="Mathan Kumar R."/>
            <person name="Kaur G."/>
            <person name="Kumar N."/>
            <person name="Kumar A."/>
            <person name="Singh N.K."/>
            <person name="Kaur N."/>
            <person name="Mayilraj S."/>
        </authorList>
    </citation>
    <scope>NUCLEOTIDE SEQUENCE [LARGE SCALE GENOMIC DNA]</scope>
    <source>
        <strain evidence="1 2">SV-16</strain>
    </source>
</reference>
<dbReference type="InterPro" id="IPR036388">
    <property type="entry name" value="WH-like_DNA-bd_sf"/>
</dbReference>
<dbReference type="STRING" id="1432562.WN59_02400"/>
<dbReference type="AlphaFoldDB" id="A0A0M2SSS9"/>
<sequence length="155" mass="18207">MDINPNILGIRFLQKKEAVPYHNRLTYKTTILLLILLKCCRGKGCSISKFQIIMNHLHSTKSQEELIEFIRTEQTFIYLRYDSTVIKALEYMKYDGLIETQRNGSFRITDKGKKIAENIWRDKEIFLFEKKFFTELGGSLTEKLVKNITSNLFSV</sequence>
<organism evidence="1 2">
    <name type="scientific">Salinicoccus sediminis</name>
    <dbReference type="NCBI Taxonomy" id="1432562"/>
    <lineage>
        <taxon>Bacteria</taxon>
        <taxon>Bacillati</taxon>
        <taxon>Bacillota</taxon>
        <taxon>Bacilli</taxon>
        <taxon>Bacillales</taxon>
        <taxon>Staphylococcaceae</taxon>
        <taxon>Salinicoccus</taxon>
    </lineage>
</organism>
<dbReference type="Gene3D" id="1.10.10.10">
    <property type="entry name" value="Winged helix-like DNA-binding domain superfamily/Winged helix DNA-binding domain"/>
    <property type="match status" value="1"/>
</dbReference>
<dbReference type="EMBL" id="LAYZ01000001">
    <property type="protein sequence ID" value="KKK35695.1"/>
    <property type="molecule type" value="Genomic_DNA"/>
</dbReference>